<evidence type="ECO:0000256" key="2">
    <source>
        <dbReference type="ARBA" id="ARBA00006678"/>
    </source>
</evidence>
<sequence length="241" mass="26564">MSEFASLGRRDGRKAYEIRGFRCELGYLERADGSCRLEQGKTQVVAGVYGPLEARGRNELPDKTFVDVSIRPCQGYAADYLRLRERELKEIFVATIAAELQPRSCVSLVIQIIENDGSLKAAMINACMLSLLSAGIPCNWIASSCTVSYHSKDTFLLDPTLVEELEGHATAVISYGFEGPKPVPSHNLIGLSCSGFVSSKDIYFSSLSYSQEACKKVYEFIQLVTKRSQTIDGEQLSGIDH</sequence>
<dbReference type="EMBL" id="BQMJ01000008">
    <property type="protein sequence ID" value="GJQ09326.1"/>
    <property type="molecule type" value="Genomic_DNA"/>
</dbReference>
<dbReference type="GO" id="GO:0071051">
    <property type="term" value="P:poly(A)-dependent snoRNA 3'-end processing"/>
    <property type="evidence" value="ECO:0007669"/>
    <property type="project" value="TreeGrafter"/>
</dbReference>
<dbReference type="GO" id="GO:0016075">
    <property type="term" value="P:rRNA catabolic process"/>
    <property type="evidence" value="ECO:0007669"/>
    <property type="project" value="TreeGrafter"/>
</dbReference>
<dbReference type="GO" id="GO:0000176">
    <property type="term" value="C:nuclear exosome (RNase complex)"/>
    <property type="evidence" value="ECO:0007669"/>
    <property type="project" value="TreeGrafter"/>
</dbReference>
<dbReference type="Proteomes" id="UP001061958">
    <property type="component" value="Unassembled WGS sequence"/>
</dbReference>
<accession>A0A9C7UNB1</accession>
<dbReference type="GO" id="GO:0003723">
    <property type="term" value="F:RNA binding"/>
    <property type="evidence" value="ECO:0007669"/>
    <property type="project" value="TreeGrafter"/>
</dbReference>
<comment type="caution">
    <text evidence="7">The sequence shown here is derived from an EMBL/GenBank/DDBJ whole genome shotgun (WGS) entry which is preliminary data.</text>
</comment>
<dbReference type="PANTHER" id="PTHR11953:SF1">
    <property type="entry name" value="EXOSOME COMPLEX COMPONENT RRP46"/>
    <property type="match status" value="1"/>
</dbReference>
<evidence type="ECO:0000259" key="6">
    <source>
        <dbReference type="Pfam" id="PF01138"/>
    </source>
</evidence>
<feature type="domain" description="Exoribonuclease phosphorolytic" evidence="6">
    <location>
        <begin position="17"/>
        <end position="137"/>
    </location>
</feature>
<evidence type="ECO:0000313" key="7">
    <source>
        <dbReference type="EMBL" id="GJQ09326.1"/>
    </source>
</evidence>
<gene>
    <name evidence="7" type="ORF">GpartN1_g1117.t1</name>
</gene>
<evidence type="ECO:0000256" key="4">
    <source>
        <dbReference type="ARBA" id="ARBA00022835"/>
    </source>
</evidence>
<reference evidence="7" key="1">
    <citation type="journal article" date="2022" name="Proc. Natl. Acad. Sci. U.S.A.">
        <title>Life cycle and functional genomics of the unicellular red alga Galdieria for elucidating algal and plant evolution and industrial use.</title>
        <authorList>
            <person name="Hirooka S."/>
            <person name="Itabashi T."/>
            <person name="Ichinose T.M."/>
            <person name="Onuma R."/>
            <person name="Fujiwara T."/>
            <person name="Yamashita S."/>
            <person name="Jong L.W."/>
            <person name="Tomita R."/>
            <person name="Iwane A.H."/>
            <person name="Miyagishima S.Y."/>
        </authorList>
    </citation>
    <scope>NUCLEOTIDE SEQUENCE</scope>
    <source>
        <strain evidence="7">NBRC 102759</strain>
    </source>
</reference>
<dbReference type="InterPro" id="IPR020568">
    <property type="entry name" value="Ribosomal_Su5_D2-typ_SF"/>
</dbReference>
<dbReference type="Pfam" id="PF01138">
    <property type="entry name" value="RNase_PH"/>
    <property type="match status" value="1"/>
</dbReference>
<organism evidence="7 8">
    <name type="scientific">Galdieria partita</name>
    <dbReference type="NCBI Taxonomy" id="83374"/>
    <lineage>
        <taxon>Eukaryota</taxon>
        <taxon>Rhodophyta</taxon>
        <taxon>Bangiophyceae</taxon>
        <taxon>Galdieriales</taxon>
        <taxon>Galdieriaceae</taxon>
        <taxon>Galdieria</taxon>
    </lineage>
</organism>
<dbReference type="SUPFAM" id="SSF55666">
    <property type="entry name" value="Ribonuclease PH domain 2-like"/>
    <property type="match status" value="1"/>
</dbReference>
<evidence type="ECO:0000313" key="8">
    <source>
        <dbReference type="Proteomes" id="UP001061958"/>
    </source>
</evidence>
<keyword evidence="8" id="KW-1185">Reference proteome</keyword>
<dbReference type="PANTHER" id="PTHR11953">
    <property type="entry name" value="EXOSOME COMPLEX COMPONENT"/>
    <property type="match status" value="1"/>
</dbReference>
<comment type="subcellular location">
    <subcellularLocation>
        <location evidence="1">Nucleus</location>
    </subcellularLocation>
</comment>
<keyword evidence="4" id="KW-0271">Exosome</keyword>
<evidence type="ECO:0000256" key="1">
    <source>
        <dbReference type="ARBA" id="ARBA00004123"/>
    </source>
</evidence>
<dbReference type="Gene3D" id="3.30.230.70">
    <property type="entry name" value="GHMP Kinase, N-terminal domain"/>
    <property type="match status" value="1"/>
</dbReference>
<protein>
    <recommendedName>
        <fullName evidence="6">Exoribonuclease phosphorolytic domain-containing protein</fullName>
    </recommendedName>
</protein>
<dbReference type="InterPro" id="IPR036345">
    <property type="entry name" value="ExoRNase_PH_dom2_sf"/>
</dbReference>
<dbReference type="GO" id="GO:0071028">
    <property type="term" value="P:nuclear mRNA surveillance"/>
    <property type="evidence" value="ECO:0007669"/>
    <property type="project" value="TreeGrafter"/>
</dbReference>
<dbReference type="SUPFAM" id="SSF54211">
    <property type="entry name" value="Ribosomal protein S5 domain 2-like"/>
    <property type="match status" value="1"/>
</dbReference>
<dbReference type="GO" id="GO:0006364">
    <property type="term" value="P:rRNA processing"/>
    <property type="evidence" value="ECO:0007669"/>
    <property type="project" value="UniProtKB-KW"/>
</dbReference>
<dbReference type="OrthoDB" id="27298at2759"/>
<proteinExistence type="inferred from homology"/>
<dbReference type="GO" id="GO:0000177">
    <property type="term" value="C:cytoplasmic exosome (RNase complex)"/>
    <property type="evidence" value="ECO:0007669"/>
    <property type="project" value="TreeGrafter"/>
</dbReference>
<dbReference type="InterPro" id="IPR050080">
    <property type="entry name" value="RNase_PH"/>
</dbReference>
<comment type="similarity">
    <text evidence="2">Belongs to the RNase PH family.</text>
</comment>
<dbReference type="InterPro" id="IPR027408">
    <property type="entry name" value="PNPase/RNase_PH_dom_sf"/>
</dbReference>
<dbReference type="GO" id="GO:0005730">
    <property type="term" value="C:nucleolus"/>
    <property type="evidence" value="ECO:0007669"/>
    <property type="project" value="TreeGrafter"/>
</dbReference>
<keyword evidence="3" id="KW-0698">rRNA processing</keyword>
<keyword evidence="5" id="KW-0539">Nucleus</keyword>
<evidence type="ECO:0000256" key="3">
    <source>
        <dbReference type="ARBA" id="ARBA00022552"/>
    </source>
</evidence>
<evidence type="ECO:0000256" key="5">
    <source>
        <dbReference type="ARBA" id="ARBA00023242"/>
    </source>
</evidence>
<dbReference type="GO" id="GO:0034475">
    <property type="term" value="P:U4 snRNA 3'-end processing"/>
    <property type="evidence" value="ECO:0007669"/>
    <property type="project" value="TreeGrafter"/>
</dbReference>
<dbReference type="AlphaFoldDB" id="A0A9C7UNB1"/>
<reference evidence="7" key="2">
    <citation type="submission" date="2022-01" db="EMBL/GenBank/DDBJ databases">
        <authorList>
            <person name="Hirooka S."/>
            <person name="Miyagishima S.Y."/>
        </authorList>
    </citation>
    <scope>NUCLEOTIDE SEQUENCE</scope>
    <source>
        <strain evidence="7">NBRC 102759</strain>
    </source>
</reference>
<dbReference type="CDD" id="cd11372">
    <property type="entry name" value="RNase_PH_RRP46"/>
    <property type="match status" value="1"/>
</dbReference>
<dbReference type="InterPro" id="IPR001247">
    <property type="entry name" value="ExoRNase_PH_dom1"/>
</dbReference>
<name>A0A9C7UNB1_9RHOD</name>